<dbReference type="Gene3D" id="3.40.50.880">
    <property type="match status" value="1"/>
</dbReference>
<dbReference type="PANTHER" id="PTHR42695">
    <property type="entry name" value="GLUTAMINE AMIDOTRANSFERASE YLR126C-RELATED"/>
    <property type="match status" value="1"/>
</dbReference>
<dbReference type="GO" id="GO:0016787">
    <property type="term" value="F:hydrolase activity"/>
    <property type="evidence" value="ECO:0007669"/>
    <property type="project" value="UniProtKB-KW"/>
</dbReference>
<dbReference type="EMBL" id="JAMQOQ010000002">
    <property type="protein sequence ID" value="MDS0293833.1"/>
    <property type="molecule type" value="Genomic_DNA"/>
</dbReference>
<evidence type="ECO:0000313" key="3">
    <source>
        <dbReference type="Proteomes" id="UP001254813"/>
    </source>
</evidence>
<dbReference type="InterPro" id="IPR017926">
    <property type="entry name" value="GATASE"/>
</dbReference>
<evidence type="ECO:0000313" key="2">
    <source>
        <dbReference type="EMBL" id="MDS0293833.1"/>
    </source>
</evidence>
<name>A0ABU2G0M8_9EURY</name>
<dbReference type="Proteomes" id="UP001254813">
    <property type="component" value="Unassembled WGS sequence"/>
</dbReference>
<evidence type="ECO:0000259" key="1">
    <source>
        <dbReference type="Pfam" id="PF00117"/>
    </source>
</evidence>
<keyword evidence="2" id="KW-0378">Hydrolase</keyword>
<organism evidence="2 3">
    <name type="scientific">Halogeometricum luteum</name>
    <dbReference type="NCBI Taxonomy" id="2950537"/>
    <lineage>
        <taxon>Archaea</taxon>
        <taxon>Methanobacteriati</taxon>
        <taxon>Methanobacteriota</taxon>
        <taxon>Stenosarchaea group</taxon>
        <taxon>Halobacteria</taxon>
        <taxon>Halobacteriales</taxon>
        <taxon>Haloferacaceae</taxon>
        <taxon>Halogeometricum</taxon>
    </lineage>
</organism>
<reference evidence="2 3" key="1">
    <citation type="submission" date="2022-06" db="EMBL/GenBank/DDBJ databases">
        <title>Halogeometricum sp. a new haloarchaeum isolate from saline soil.</title>
        <authorList>
            <person name="Strakova D."/>
            <person name="Galisteo C."/>
            <person name="Sanchez-Porro C."/>
            <person name="Ventosa A."/>
        </authorList>
    </citation>
    <scope>NUCLEOTIDE SEQUENCE [LARGE SCALE GENOMIC DNA]</scope>
    <source>
        <strain evidence="3">S3BR25-2</strain>
    </source>
</reference>
<accession>A0ABU2G0M8</accession>
<dbReference type="RefSeq" id="WP_310927689.1">
    <property type="nucleotide sequence ID" value="NZ_JAMQOQ010000002.1"/>
</dbReference>
<keyword evidence="3" id="KW-1185">Reference proteome</keyword>
<feature type="domain" description="Glutamine amidotransferase" evidence="1">
    <location>
        <begin position="34"/>
        <end position="175"/>
    </location>
</feature>
<protein>
    <submittedName>
        <fullName evidence="2">Gamma-glutamyl-gamma-aminobutyrate hydrolase family protein</fullName>
    </submittedName>
</protein>
<dbReference type="CDD" id="cd01741">
    <property type="entry name" value="GATase1_1"/>
    <property type="match status" value="1"/>
</dbReference>
<dbReference type="SUPFAM" id="SSF52317">
    <property type="entry name" value="Class I glutamine amidotransferase-like"/>
    <property type="match status" value="1"/>
</dbReference>
<dbReference type="PROSITE" id="PS51273">
    <property type="entry name" value="GATASE_TYPE_1"/>
    <property type="match status" value="1"/>
</dbReference>
<dbReference type="InterPro" id="IPR029062">
    <property type="entry name" value="Class_I_gatase-like"/>
</dbReference>
<proteinExistence type="predicted"/>
<dbReference type="InterPro" id="IPR044992">
    <property type="entry name" value="ChyE-like"/>
</dbReference>
<comment type="caution">
    <text evidence="2">The sequence shown here is derived from an EMBL/GenBank/DDBJ whole genome shotgun (WGS) entry which is preliminary data.</text>
</comment>
<sequence>MILVVDNAVEGGHMAGEVARLLPGDDAEMHGYPNGTSDPSLDGVDGVVLGGSGCGVYDEPDQPWIGRQKRFVETVVAEEIPLLGICFGHQLVNAALGGTVVDSGEFRNRLVEASLADIPLFEGVEPVVPVLHSDLVTDPGEGMETVGATDYNDHFATRHREHPVWTVQYHPEFTPAIRPEYDAVWENGERSFDESTATRTLANFARFCREEKTA</sequence>
<dbReference type="Pfam" id="PF00117">
    <property type="entry name" value="GATase"/>
    <property type="match status" value="1"/>
</dbReference>
<dbReference type="PANTHER" id="PTHR42695:SF5">
    <property type="entry name" value="GLUTAMINE AMIDOTRANSFERASE YLR126C-RELATED"/>
    <property type="match status" value="1"/>
</dbReference>
<gene>
    <name evidence="2" type="ORF">NDI79_06570</name>
</gene>